<dbReference type="Proteomes" id="UP001175226">
    <property type="component" value="Unassembled WGS sequence"/>
</dbReference>
<accession>A0AA39JGX6</accession>
<proteinExistence type="predicted"/>
<dbReference type="InterPro" id="IPR036397">
    <property type="entry name" value="RNaseH_sf"/>
</dbReference>
<dbReference type="InterPro" id="IPR012337">
    <property type="entry name" value="RNaseH-like_sf"/>
</dbReference>
<dbReference type="GO" id="GO:0003676">
    <property type="term" value="F:nucleic acid binding"/>
    <property type="evidence" value="ECO:0007669"/>
    <property type="project" value="InterPro"/>
</dbReference>
<dbReference type="EMBL" id="JAUEPT010000034">
    <property type="protein sequence ID" value="KAK0440308.1"/>
    <property type="molecule type" value="Genomic_DNA"/>
</dbReference>
<evidence type="ECO:0000313" key="2">
    <source>
        <dbReference type="Proteomes" id="UP001175226"/>
    </source>
</evidence>
<feature type="non-terminal residue" evidence="1">
    <location>
        <position position="69"/>
    </location>
</feature>
<name>A0AA39JGX6_9AGAR</name>
<feature type="non-terminal residue" evidence="1">
    <location>
        <position position="1"/>
    </location>
</feature>
<dbReference type="SUPFAM" id="SSF53098">
    <property type="entry name" value="Ribonuclease H-like"/>
    <property type="match status" value="1"/>
</dbReference>
<reference evidence="1" key="1">
    <citation type="submission" date="2023-06" db="EMBL/GenBank/DDBJ databases">
        <authorList>
            <consortium name="Lawrence Berkeley National Laboratory"/>
            <person name="Ahrendt S."/>
            <person name="Sahu N."/>
            <person name="Indic B."/>
            <person name="Wong-Bajracharya J."/>
            <person name="Merenyi Z."/>
            <person name="Ke H.-M."/>
            <person name="Monk M."/>
            <person name="Kocsube S."/>
            <person name="Drula E."/>
            <person name="Lipzen A."/>
            <person name="Balint B."/>
            <person name="Henrissat B."/>
            <person name="Andreopoulos B."/>
            <person name="Martin F.M."/>
            <person name="Harder C.B."/>
            <person name="Rigling D."/>
            <person name="Ford K.L."/>
            <person name="Foster G.D."/>
            <person name="Pangilinan J."/>
            <person name="Papanicolaou A."/>
            <person name="Barry K."/>
            <person name="LaButti K."/>
            <person name="Viragh M."/>
            <person name="Koriabine M."/>
            <person name="Yan M."/>
            <person name="Riley R."/>
            <person name="Champramary S."/>
            <person name="Plett K.L."/>
            <person name="Tsai I.J."/>
            <person name="Slot J."/>
            <person name="Sipos G."/>
            <person name="Plett J."/>
            <person name="Nagy L.G."/>
            <person name="Grigoriev I.V."/>
        </authorList>
    </citation>
    <scope>NUCLEOTIDE SEQUENCE</scope>
    <source>
        <strain evidence="1">FPL87.14</strain>
    </source>
</reference>
<protein>
    <recommendedName>
        <fullName evidence="3">RNase H type-1 domain-containing protein</fullName>
    </recommendedName>
</protein>
<evidence type="ECO:0000313" key="1">
    <source>
        <dbReference type="EMBL" id="KAK0440308.1"/>
    </source>
</evidence>
<gene>
    <name evidence="1" type="ORF">EV421DRAFT_1685404</name>
</gene>
<sequence>IHFFADNSSAVDSIIRPKRGPGQQHATVFFKIATELLEEDEETSLEVAWAPGHQDIPGNEKADALAKEA</sequence>
<dbReference type="Gene3D" id="3.30.420.10">
    <property type="entry name" value="Ribonuclease H-like superfamily/Ribonuclease H"/>
    <property type="match status" value="1"/>
</dbReference>
<evidence type="ECO:0008006" key="3">
    <source>
        <dbReference type="Google" id="ProtNLM"/>
    </source>
</evidence>
<dbReference type="AlphaFoldDB" id="A0AA39JGX6"/>
<keyword evidence="2" id="KW-1185">Reference proteome</keyword>
<comment type="caution">
    <text evidence="1">The sequence shown here is derived from an EMBL/GenBank/DDBJ whole genome shotgun (WGS) entry which is preliminary data.</text>
</comment>
<organism evidence="1 2">
    <name type="scientific">Armillaria borealis</name>
    <dbReference type="NCBI Taxonomy" id="47425"/>
    <lineage>
        <taxon>Eukaryota</taxon>
        <taxon>Fungi</taxon>
        <taxon>Dikarya</taxon>
        <taxon>Basidiomycota</taxon>
        <taxon>Agaricomycotina</taxon>
        <taxon>Agaricomycetes</taxon>
        <taxon>Agaricomycetidae</taxon>
        <taxon>Agaricales</taxon>
        <taxon>Marasmiineae</taxon>
        <taxon>Physalacriaceae</taxon>
        <taxon>Armillaria</taxon>
    </lineage>
</organism>